<gene>
    <name evidence="3" type="ORF">EJG51_017750</name>
</gene>
<dbReference type="PANTHER" id="PTHR30373:SF2">
    <property type="entry name" value="UPF0603 PROTEIN YGCG"/>
    <property type="match status" value="1"/>
</dbReference>
<feature type="domain" description="TPM" evidence="2">
    <location>
        <begin position="52"/>
        <end position="174"/>
    </location>
</feature>
<proteinExistence type="predicted"/>
<keyword evidence="1" id="KW-0472">Membrane</keyword>
<keyword evidence="1" id="KW-1133">Transmembrane helix</keyword>
<protein>
    <submittedName>
        <fullName evidence="3">YgcG family protein</fullName>
    </submittedName>
</protein>
<accession>A0A6M4A933</accession>
<name>A0A6M4A933_9BURK</name>
<evidence type="ECO:0000313" key="4">
    <source>
        <dbReference type="Proteomes" id="UP000274350"/>
    </source>
</evidence>
<sequence length="316" mass="32052">MRLSAAWPVVVTTTALAWLKLMLSLLALVLACSVSAGARADVITVPSLSQRITDLTQTLNAEQIAALTAQLASLEQAKGSQLAVLIVPTTGDESIEQFGIRVVDAWKLGRKGVDDGVLLLVAKNDRTVRIEVGRGLEGALPDVTAFRIIREFIVPAFSQGDFAGGITVGVEKISGVIQGEALPPPKASARYGAQTGNQAGMEEFTVLGFHPLTLGLMLLGGFILSQIAGNWVGRGGVTAVGTAAAIASGTPLLLALAFGVGMAILLTIVSSRIFLEILSLFLHSRGGGGGFGSGGGSGGFGGGGGGFGGGGASGKW</sequence>
<evidence type="ECO:0000313" key="3">
    <source>
        <dbReference type="EMBL" id="QJQ07832.1"/>
    </source>
</evidence>
<dbReference type="InterPro" id="IPR007621">
    <property type="entry name" value="TPM_dom"/>
</dbReference>
<keyword evidence="4" id="KW-1185">Reference proteome</keyword>
<dbReference type="EMBL" id="CP051152">
    <property type="protein sequence ID" value="QJQ07832.1"/>
    <property type="molecule type" value="Genomic_DNA"/>
</dbReference>
<dbReference type="AlphaFoldDB" id="A0A6M4A933"/>
<evidence type="ECO:0000256" key="1">
    <source>
        <dbReference type="SAM" id="Phobius"/>
    </source>
</evidence>
<feature type="transmembrane region" description="Helical" evidence="1">
    <location>
        <begin position="204"/>
        <end position="224"/>
    </location>
</feature>
<dbReference type="Pfam" id="PF04536">
    <property type="entry name" value="TPM_phosphatase"/>
    <property type="match status" value="1"/>
</dbReference>
<evidence type="ECO:0000259" key="2">
    <source>
        <dbReference type="Pfam" id="PF04536"/>
    </source>
</evidence>
<dbReference type="PANTHER" id="PTHR30373">
    <property type="entry name" value="UPF0603 PROTEIN YGCG"/>
    <property type="match status" value="1"/>
</dbReference>
<dbReference type="KEGG" id="upi:EJG51_017750"/>
<keyword evidence="1" id="KW-0812">Transmembrane</keyword>
<organism evidence="3 4">
    <name type="scientific">Undibacterium piscinae</name>
    <dbReference type="NCBI Taxonomy" id="2495591"/>
    <lineage>
        <taxon>Bacteria</taxon>
        <taxon>Pseudomonadati</taxon>
        <taxon>Pseudomonadota</taxon>
        <taxon>Betaproteobacteria</taxon>
        <taxon>Burkholderiales</taxon>
        <taxon>Oxalobacteraceae</taxon>
        <taxon>Undibacterium</taxon>
    </lineage>
</organism>
<dbReference type="OrthoDB" id="9810918at2"/>
<dbReference type="Gene3D" id="3.10.310.50">
    <property type="match status" value="1"/>
</dbReference>
<reference evidence="3 4" key="1">
    <citation type="journal article" date="2019" name="Int. J. Syst. Evol. Microbiol.">
        <title>Undibacterium piscinae sp. nov., isolated from Korean shiner intestine.</title>
        <authorList>
            <person name="Lee S.Y."/>
            <person name="Kang W."/>
            <person name="Kim P.S."/>
            <person name="Kim H.S."/>
            <person name="Sung H."/>
            <person name="Shin N.R."/>
            <person name="Whon T.W."/>
            <person name="Yun J.H."/>
            <person name="Lee J.Y."/>
            <person name="Lee J.Y."/>
            <person name="Jung M.J."/>
            <person name="Jeong Y.S."/>
            <person name="Tak E.J."/>
            <person name="Han J.E."/>
            <person name="Hyun D.W."/>
            <person name="Kang M.S."/>
            <person name="Lee K.E."/>
            <person name="Lee B.H."/>
            <person name="Bae J.W."/>
        </authorList>
    </citation>
    <scope>NUCLEOTIDE SEQUENCE [LARGE SCALE GENOMIC DNA]</scope>
    <source>
        <strain evidence="3 4">S11R28</strain>
    </source>
</reference>
<dbReference type="PROSITE" id="PS51257">
    <property type="entry name" value="PROKAR_LIPOPROTEIN"/>
    <property type="match status" value="1"/>
</dbReference>
<feature type="transmembrane region" description="Helical" evidence="1">
    <location>
        <begin position="253"/>
        <end position="275"/>
    </location>
</feature>
<dbReference type="Proteomes" id="UP000274350">
    <property type="component" value="Chromosome"/>
</dbReference>